<dbReference type="GO" id="GO:0016020">
    <property type="term" value="C:membrane"/>
    <property type="evidence" value="ECO:0007669"/>
    <property type="project" value="UniProtKB-SubCell"/>
</dbReference>
<feature type="transmembrane region" description="Helical" evidence="6">
    <location>
        <begin position="45"/>
        <end position="65"/>
    </location>
</feature>
<feature type="transmembrane region" description="Helical" evidence="6">
    <location>
        <begin position="241"/>
        <end position="264"/>
    </location>
</feature>
<evidence type="ECO:0000256" key="1">
    <source>
        <dbReference type="ARBA" id="ARBA00004141"/>
    </source>
</evidence>
<dbReference type="Proteomes" id="UP000325780">
    <property type="component" value="Unassembled WGS sequence"/>
</dbReference>
<dbReference type="Pfam" id="PF20684">
    <property type="entry name" value="Fung_rhodopsin"/>
    <property type="match status" value="1"/>
</dbReference>
<dbReference type="AlphaFoldDB" id="A0A5N6U319"/>
<name>A0A5N6U319_ASPAV</name>
<keyword evidence="2 6" id="KW-0812">Transmembrane</keyword>
<dbReference type="InterPro" id="IPR049326">
    <property type="entry name" value="Rhodopsin_dom_fungi"/>
</dbReference>
<sequence>MDQHDAWLRNANRVVAGVGISINTSLLLLRVYTKWHILRKLWWDDLFLAIAWAFSIGTQAIIFYGFAHAGYGVHIQYLSPATLKIYGKCIFAASIIYVPALAFAKLALLVLYYKLLHATHRLWVYTIYTVAGIITGYSIALDLALIFGCSPLEKSWNLAITEGSCISQTGVYLATAVTNTVSDVVLILIPIPIILTLRLPFVQKLGVACVFGIGCLTIVTSIVRLATLMPLVTSKDQTRQISLAGLFINIEANFIIICNSLPYLRHFLRHHAPRWIGDSLSSRRKSCSADSPGRVRKPGLTQLHDDIERAINQVEGVDSVEGRSEMSRAEVV</sequence>
<reference evidence="8 9" key="1">
    <citation type="submission" date="2019-04" db="EMBL/GenBank/DDBJ databases">
        <title>Friends and foes A comparative genomics study of 23 Aspergillus species from section Flavi.</title>
        <authorList>
            <consortium name="DOE Joint Genome Institute"/>
            <person name="Kjaerbolling I."/>
            <person name="Vesth T."/>
            <person name="Frisvad J.C."/>
            <person name="Nybo J.L."/>
            <person name="Theobald S."/>
            <person name="Kildgaard S."/>
            <person name="Isbrandt T."/>
            <person name="Kuo A."/>
            <person name="Sato A."/>
            <person name="Lyhne E.K."/>
            <person name="Kogle M.E."/>
            <person name="Wiebenga A."/>
            <person name="Kun R.S."/>
            <person name="Lubbers R.J."/>
            <person name="Makela M.R."/>
            <person name="Barry K."/>
            <person name="Chovatia M."/>
            <person name="Clum A."/>
            <person name="Daum C."/>
            <person name="Haridas S."/>
            <person name="He G."/>
            <person name="LaButti K."/>
            <person name="Lipzen A."/>
            <person name="Mondo S."/>
            <person name="Riley R."/>
            <person name="Salamov A."/>
            <person name="Simmons B.A."/>
            <person name="Magnuson J.K."/>
            <person name="Henrissat B."/>
            <person name="Mortensen U.H."/>
            <person name="Larsen T.O."/>
            <person name="Devries R.P."/>
            <person name="Grigoriev I.V."/>
            <person name="Machida M."/>
            <person name="Baker S.E."/>
            <person name="Andersen M.R."/>
        </authorList>
    </citation>
    <scope>NUCLEOTIDE SEQUENCE [LARGE SCALE GENOMIC DNA]</scope>
    <source>
        <strain evidence="8 9">IBT 18842</strain>
    </source>
</reference>
<evidence type="ECO:0000313" key="9">
    <source>
        <dbReference type="Proteomes" id="UP000325780"/>
    </source>
</evidence>
<evidence type="ECO:0000256" key="3">
    <source>
        <dbReference type="ARBA" id="ARBA00022989"/>
    </source>
</evidence>
<evidence type="ECO:0000256" key="4">
    <source>
        <dbReference type="ARBA" id="ARBA00023136"/>
    </source>
</evidence>
<evidence type="ECO:0000256" key="5">
    <source>
        <dbReference type="ARBA" id="ARBA00038359"/>
    </source>
</evidence>
<protein>
    <recommendedName>
        <fullName evidence="7">Rhodopsin domain-containing protein</fullName>
    </recommendedName>
</protein>
<comment type="similarity">
    <text evidence="5">Belongs to the SAT4 family.</text>
</comment>
<dbReference type="PANTHER" id="PTHR33048">
    <property type="entry name" value="PTH11-LIKE INTEGRAL MEMBRANE PROTEIN (AFU_ORTHOLOGUE AFUA_5G11245)"/>
    <property type="match status" value="1"/>
</dbReference>
<gene>
    <name evidence="8" type="ORF">BDV25DRAFT_44857</name>
</gene>
<evidence type="ECO:0000259" key="7">
    <source>
        <dbReference type="Pfam" id="PF20684"/>
    </source>
</evidence>
<feature type="transmembrane region" description="Helical" evidence="6">
    <location>
        <begin position="85"/>
        <end position="113"/>
    </location>
</feature>
<keyword evidence="4 6" id="KW-0472">Membrane</keyword>
<feature type="transmembrane region" description="Helical" evidence="6">
    <location>
        <begin position="171"/>
        <end position="195"/>
    </location>
</feature>
<dbReference type="InterPro" id="IPR052337">
    <property type="entry name" value="SAT4-like"/>
</dbReference>
<feature type="transmembrane region" description="Helical" evidence="6">
    <location>
        <begin position="14"/>
        <end position="33"/>
    </location>
</feature>
<comment type="subcellular location">
    <subcellularLocation>
        <location evidence="1">Membrane</location>
        <topology evidence="1">Multi-pass membrane protein</topology>
    </subcellularLocation>
</comment>
<keyword evidence="9" id="KW-1185">Reference proteome</keyword>
<dbReference type="EMBL" id="ML742044">
    <property type="protein sequence ID" value="KAE8153033.1"/>
    <property type="molecule type" value="Genomic_DNA"/>
</dbReference>
<organism evidence="8 9">
    <name type="scientific">Aspergillus avenaceus</name>
    <dbReference type="NCBI Taxonomy" id="36643"/>
    <lineage>
        <taxon>Eukaryota</taxon>
        <taxon>Fungi</taxon>
        <taxon>Dikarya</taxon>
        <taxon>Ascomycota</taxon>
        <taxon>Pezizomycotina</taxon>
        <taxon>Eurotiomycetes</taxon>
        <taxon>Eurotiomycetidae</taxon>
        <taxon>Eurotiales</taxon>
        <taxon>Aspergillaceae</taxon>
        <taxon>Aspergillus</taxon>
        <taxon>Aspergillus subgen. Circumdati</taxon>
    </lineage>
</organism>
<feature type="domain" description="Rhodopsin" evidence="7">
    <location>
        <begin position="29"/>
        <end position="269"/>
    </location>
</feature>
<evidence type="ECO:0000313" key="8">
    <source>
        <dbReference type="EMBL" id="KAE8153033.1"/>
    </source>
</evidence>
<feature type="transmembrane region" description="Helical" evidence="6">
    <location>
        <begin position="207"/>
        <end position="229"/>
    </location>
</feature>
<feature type="transmembrane region" description="Helical" evidence="6">
    <location>
        <begin position="125"/>
        <end position="147"/>
    </location>
</feature>
<proteinExistence type="inferred from homology"/>
<accession>A0A5N6U319</accession>
<keyword evidence="3 6" id="KW-1133">Transmembrane helix</keyword>
<evidence type="ECO:0000256" key="6">
    <source>
        <dbReference type="SAM" id="Phobius"/>
    </source>
</evidence>
<evidence type="ECO:0000256" key="2">
    <source>
        <dbReference type="ARBA" id="ARBA00022692"/>
    </source>
</evidence>
<dbReference type="OrthoDB" id="5342292at2759"/>
<dbReference type="PANTHER" id="PTHR33048:SF124">
    <property type="entry name" value="INTEGRAL MEMBRANE PROTEIN"/>
    <property type="match status" value="1"/>
</dbReference>